<organism evidence="1 2">
    <name type="scientific">Mucor saturninus</name>
    <dbReference type="NCBI Taxonomy" id="64648"/>
    <lineage>
        <taxon>Eukaryota</taxon>
        <taxon>Fungi</taxon>
        <taxon>Fungi incertae sedis</taxon>
        <taxon>Mucoromycota</taxon>
        <taxon>Mucoromycotina</taxon>
        <taxon>Mucoromycetes</taxon>
        <taxon>Mucorales</taxon>
        <taxon>Mucorineae</taxon>
        <taxon>Mucoraceae</taxon>
        <taxon>Mucor</taxon>
    </lineage>
</organism>
<dbReference type="AlphaFoldDB" id="A0A8H7VFJ3"/>
<protein>
    <submittedName>
        <fullName evidence="1">Uncharacterized protein</fullName>
    </submittedName>
</protein>
<evidence type="ECO:0000313" key="2">
    <source>
        <dbReference type="Proteomes" id="UP000603453"/>
    </source>
</evidence>
<keyword evidence="2" id="KW-1185">Reference proteome</keyword>
<evidence type="ECO:0000313" key="1">
    <source>
        <dbReference type="EMBL" id="KAG2212649.1"/>
    </source>
</evidence>
<proteinExistence type="predicted"/>
<dbReference type="EMBL" id="JAEPRD010000005">
    <property type="protein sequence ID" value="KAG2212649.1"/>
    <property type="molecule type" value="Genomic_DNA"/>
</dbReference>
<dbReference type="OrthoDB" id="2282777at2759"/>
<gene>
    <name evidence="1" type="ORF">INT47_000626</name>
</gene>
<sequence>MRLRKVCPDASYPALDTKNLNSFTKWCSHKKLDFLQVGKKRKNDEVDDSKTARTRSLYVLKDDYLDDVAYKINSYLSSYQNYIKKLKEEGHTIIGYIRKSPGKEPDDRRCQLLKAMSLNIKERSLVDVVFASPCSQASDSMESRDKKQHALLDQIGVAGSTQGEAYHVNIFNMALQVVFISPENMIRDASTVVILGGEPMLGDLMKFMASKNKVCLVTLDYAGLSTNCLGLQEFLSKKAQIKKIIVDLFPYTNEMTVYDCNHLLEDPERLKVFNCRKAIYRRSK</sequence>
<name>A0A8H7VFJ3_9FUNG</name>
<comment type="caution">
    <text evidence="1">The sequence shown here is derived from an EMBL/GenBank/DDBJ whole genome shotgun (WGS) entry which is preliminary data.</text>
</comment>
<reference evidence="1" key="1">
    <citation type="submission" date="2020-12" db="EMBL/GenBank/DDBJ databases">
        <title>Metabolic potential, ecology and presence of endohyphal bacteria is reflected in genomic diversity of Mucoromycotina.</title>
        <authorList>
            <person name="Muszewska A."/>
            <person name="Okrasinska A."/>
            <person name="Steczkiewicz K."/>
            <person name="Drgas O."/>
            <person name="Orlowska M."/>
            <person name="Perlinska-Lenart U."/>
            <person name="Aleksandrzak-Piekarczyk T."/>
            <person name="Szatraj K."/>
            <person name="Zielenkiewicz U."/>
            <person name="Pilsyk S."/>
            <person name="Malc E."/>
            <person name="Mieczkowski P."/>
            <person name="Kruszewska J.S."/>
            <person name="Biernat P."/>
            <person name="Pawlowska J."/>
        </authorList>
    </citation>
    <scope>NUCLEOTIDE SEQUENCE</scope>
    <source>
        <strain evidence="1">WA0000017839</strain>
    </source>
</reference>
<accession>A0A8H7VFJ3</accession>
<dbReference type="Proteomes" id="UP000603453">
    <property type="component" value="Unassembled WGS sequence"/>
</dbReference>